<dbReference type="PATRIC" id="fig|1293439.3.peg.3233"/>
<evidence type="ECO:0000313" key="3">
    <source>
        <dbReference type="EMBL" id="KKC35534.1"/>
    </source>
</evidence>
<dbReference type="InterPro" id="IPR000074">
    <property type="entry name" value="ApoA_E"/>
</dbReference>
<evidence type="ECO:0000256" key="1">
    <source>
        <dbReference type="SAM" id="MobiDB-lite"/>
    </source>
</evidence>
<feature type="region of interest" description="Disordered" evidence="1">
    <location>
        <begin position="1562"/>
        <end position="1659"/>
    </location>
</feature>
<keyword evidence="2" id="KW-0472">Membrane</keyword>
<dbReference type="GO" id="GO:0042157">
    <property type="term" value="P:lipoprotein metabolic process"/>
    <property type="evidence" value="ECO:0007669"/>
    <property type="project" value="InterPro"/>
</dbReference>
<dbReference type="Gene3D" id="1.20.120.20">
    <property type="entry name" value="Apolipoprotein"/>
    <property type="match status" value="4"/>
</dbReference>
<feature type="compositionally biased region" description="Basic and acidic residues" evidence="1">
    <location>
        <begin position="38"/>
        <end position="54"/>
    </location>
</feature>
<dbReference type="PANTHER" id="PTHR18976">
    <property type="entry name" value="APOLIPOPROTEIN"/>
    <property type="match status" value="1"/>
</dbReference>
<dbReference type="GO" id="GO:0005576">
    <property type="term" value="C:extracellular region"/>
    <property type="evidence" value="ECO:0007669"/>
    <property type="project" value="InterPro"/>
</dbReference>
<dbReference type="PANTHER" id="PTHR18976:SF34">
    <property type="entry name" value="LIPID-BINDING PROTEIN"/>
    <property type="match status" value="1"/>
</dbReference>
<gene>
    <name evidence="3" type="ORF">WH87_15855</name>
</gene>
<protein>
    <recommendedName>
        <fullName evidence="5">Apolipoprotein A1/A4/E domain-containing protein</fullName>
    </recommendedName>
</protein>
<feature type="transmembrane region" description="Helical" evidence="2">
    <location>
        <begin position="121"/>
        <end position="148"/>
    </location>
</feature>
<dbReference type="GO" id="GO:0006869">
    <property type="term" value="P:lipid transport"/>
    <property type="evidence" value="ECO:0007669"/>
    <property type="project" value="InterPro"/>
</dbReference>
<dbReference type="OrthoDB" id="9777715at2"/>
<feature type="compositionally biased region" description="Basic and acidic residues" evidence="1">
    <location>
        <begin position="1599"/>
        <end position="1609"/>
    </location>
</feature>
<dbReference type="EMBL" id="LANJ01000045">
    <property type="protein sequence ID" value="KKC35534.1"/>
    <property type="molecule type" value="Genomic_DNA"/>
</dbReference>
<dbReference type="RefSeq" id="WP_046140567.1">
    <property type="nucleotide sequence ID" value="NZ_LANJ01000045.1"/>
</dbReference>
<organism evidence="3 4">
    <name type="scientific">Devosia epidermidihirudinis</name>
    <dbReference type="NCBI Taxonomy" id="1293439"/>
    <lineage>
        <taxon>Bacteria</taxon>
        <taxon>Pseudomonadati</taxon>
        <taxon>Pseudomonadota</taxon>
        <taxon>Alphaproteobacteria</taxon>
        <taxon>Hyphomicrobiales</taxon>
        <taxon>Devosiaceae</taxon>
        <taxon>Devosia</taxon>
    </lineage>
</organism>
<feature type="compositionally biased region" description="Low complexity" evidence="1">
    <location>
        <begin position="1629"/>
        <end position="1638"/>
    </location>
</feature>
<keyword evidence="2" id="KW-1133">Transmembrane helix</keyword>
<evidence type="ECO:0008006" key="5">
    <source>
        <dbReference type="Google" id="ProtNLM"/>
    </source>
</evidence>
<feature type="compositionally biased region" description="Low complexity" evidence="1">
    <location>
        <begin position="1646"/>
        <end position="1657"/>
    </location>
</feature>
<proteinExistence type="predicted"/>
<accession>A0A0F5Q6A1</accession>
<keyword evidence="4" id="KW-1185">Reference proteome</keyword>
<evidence type="ECO:0000313" key="4">
    <source>
        <dbReference type="Proteomes" id="UP000033411"/>
    </source>
</evidence>
<dbReference type="STRING" id="1293439.WH87_15855"/>
<dbReference type="SUPFAM" id="SSF58113">
    <property type="entry name" value="Apolipoprotein A-I"/>
    <property type="match status" value="1"/>
</dbReference>
<reference evidence="3 4" key="1">
    <citation type="submission" date="2015-03" db="EMBL/GenBank/DDBJ databases">
        <authorList>
            <person name="Lepp D."/>
            <person name="Hassan Y.I."/>
            <person name="Li X.-Z."/>
            <person name="Zhou T."/>
        </authorList>
    </citation>
    <scope>NUCLEOTIDE SEQUENCE [LARGE SCALE GENOMIC DNA]</scope>
    <source>
        <strain evidence="3 4">E84</strain>
    </source>
</reference>
<dbReference type="Gene3D" id="1.20.5.1230">
    <property type="entry name" value="Apolipoprotein A-I"/>
    <property type="match status" value="1"/>
</dbReference>
<name>A0A0F5Q6A1_9HYPH</name>
<feature type="transmembrane region" description="Helical" evidence="2">
    <location>
        <begin position="87"/>
        <end position="109"/>
    </location>
</feature>
<dbReference type="Proteomes" id="UP000033411">
    <property type="component" value="Unassembled WGS sequence"/>
</dbReference>
<dbReference type="SUPFAM" id="SSF47162">
    <property type="entry name" value="Apolipoprotein"/>
    <property type="match status" value="1"/>
</dbReference>
<sequence>MAKNPTPSNDPAALAFSAVEDALKDSVFNLDSAPAQPAEKKANDSSARSERLRTADKIAQQTGPIANDDRFPASKILYNLQTRSSTAPMWTATVLSALWLAVSGVGGYLRYGPQLSNFGQFAGTIDFIGLVAIMALPVLGIFAVATLFRRAQDLRNAASSITQAAIRLAEPEVTAADKVASVGQAVRREVNALGDGLERALSRAGELEVMIHNEVTALERTYSDNESRMRALIAELASQRESVLTNTERVREAITESHTGLVFDLDMISQRISGTIVESGGNLTRALETAGNTLTNSFGERTETFVALVDNRTTDFLSALDTSAGRLSLTFDDHTSTLTNSLDNRASQINADVESRINSLTSALDSQAQVMTNAIDERTRRIEQQTASLSGSFDERGAAFAGLLENTASQLTSALDERTMAISNLLTEGGSSLLEQLRERGHEVTGGLDLIGQRIAEDITGRSREAEVLLSALTRQLDESVSIQLNSMDSRLQSTLIEINGALDDSSERARIMLASAGTDSLGHFDARLNEIANELDQRLQALDGVIGDKGDTLIKRLDAQGTSFAARANVLEMALNEESGRFDEVVAARTREMNDLLGARAAEINSVIETRATELGNTLTESTQALDQAIHGRTQRLADTLSEKTTALSLEIDGRTSTLANQLDERTDAFNNHFDERAASFRNDLAERAESFTGDLALRSAELSNELASRTAELTGELATRSAELTNELAARSSELTSELSSQRSRLTSELASQSSSLTQELSTQSTRLTDELAARSADMSGELASRTAALSEELSTRSASLSSELDARTQQLAQTVGTRTQQLSEALGGRTQQLSDTLANHTTSMGETISLRTAELADTIATQGEDARTKIEESLRGVTDTMAERVTAMSAVIADKVAEVNTNLGTGLDSAIARISDAEHGVTARIDAASSTVGESARLAADLIETGVNSARKAITDMVDERLGTLPEAITARADITAERLASLNASISTSITQSMADLEAGADRIEETIATRITSAANAISTDVADTATRMDVAVRNALEQIRTAATDIDQIVSVKAVDAVSNIETRLNTINSTVEHHTSTFSALVNERTEQLQGALASHGNLLRDALGENAKEAEAIMAVSTSRILTDVTSALGKLNDSNLLLQRVLDASTANLANLETSVAQQTSSYSNTVRDAIGQTEQAGAMVTQHVGALQATIRSMVDEFATVLGKLDAEAGQIVTASNTLSTTSELALETLEDRRGAMDALAQSFTSRADDIDGRMRMFAQTIADTVNDTERRLIGARRAMDDALTATTGTVVQTLEQTTGTITAALQTTTADVNDALYATNERFSTSLQSNASQVDNAVQRAAEAASLALSQTASQVRMTLNDQTNLVNSTLEENAHRVSDVLATTAGNVTDVLTTTTSTLADTISDSSISVRNAIASNTGQLRNAIDQTTGTFRQALDETSGEVTDRLGEFRGAADAEGRRANAALQQAQQQMVAEMQRAIEEATLRFNDTARAMRETAREVGSELESTRAELARGVNELPEETRASAAAMRRVVAEQIEALSELNAIVRSQPATNDFNDRRPQRPAPAPRQEIVRDEAPVYQPTRQEPVRDAYREPARQPLVDPIRTMERQPEPIRQQEPVRQPAPQRQPEPQPVAEAEAEAPQADNGGWLRDVLRNASAKQQSAQPQQASLSGLTEEIARAIDDGALSDAWGRYQAGESNVFSRRIYTLAGQGTYDEVRKKLQRDPEFARTAQAYMSEFEQLLKRAAAGPRPAAETREYLLSDRGKVYTTLAHASGRLH</sequence>
<comment type="caution">
    <text evidence="3">The sequence shown here is derived from an EMBL/GenBank/DDBJ whole genome shotgun (WGS) entry which is preliminary data.</text>
</comment>
<keyword evidence="2" id="KW-0812">Transmembrane</keyword>
<dbReference type="InterPro" id="IPR050163">
    <property type="entry name" value="Apolipoprotein_A1/A4/E"/>
</dbReference>
<dbReference type="GO" id="GO:0008289">
    <property type="term" value="F:lipid binding"/>
    <property type="evidence" value="ECO:0007669"/>
    <property type="project" value="InterPro"/>
</dbReference>
<dbReference type="Pfam" id="PF01442">
    <property type="entry name" value="Apolipoprotein"/>
    <property type="match status" value="5"/>
</dbReference>
<evidence type="ECO:0000256" key="2">
    <source>
        <dbReference type="SAM" id="Phobius"/>
    </source>
</evidence>
<feature type="region of interest" description="Disordered" evidence="1">
    <location>
        <begin position="30"/>
        <end position="54"/>
    </location>
</feature>